<keyword evidence="4" id="KW-1185">Reference proteome</keyword>
<feature type="transmembrane region" description="Helical" evidence="1">
    <location>
        <begin position="7"/>
        <end position="25"/>
    </location>
</feature>
<evidence type="ECO:0000313" key="4">
    <source>
        <dbReference type="Proteomes" id="UP000007883"/>
    </source>
</evidence>
<dbReference type="PANTHER" id="PTHR10983">
    <property type="entry name" value="1-ACYLGLYCEROL-3-PHOSPHATE ACYLTRANSFERASE-RELATED"/>
    <property type="match status" value="1"/>
</dbReference>
<gene>
    <name evidence="3" type="ordered locus">RGE_36110</name>
</gene>
<dbReference type="Pfam" id="PF01553">
    <property type="entry name" value="Acyltransferase"/>
    <property type="match status" value="1"/>
</dbReference>
<dbReference type="eggNOG" id="COG0204">
    <property type="taxonomic scope" value="Bacteria"/>
</dbReference>
<dbReference type="AlphaFoldDB" id="I0HVB3"/>
<proteinExistence type="predicted"/>
<dbReference type="SUPFAM" id="SSF69593">
    <property type="entry name" value="Glycerol-3-phosphate (1)-acyltransferase"/>
    <property type="match status" value="1"/>
</dbReference>
<accession>I0HVB3</accession>
<dbReference type="NCBIfam" id="NF010621">
    <property type="entry name" value="PRK14014.1"/>
    <property type="match status" value="1"/>
</dbReference>
<evidence type="ECO:0000259" key="2">
    <source>
        <dbReference type="SMART" id="SM00563"/>
    </source>
</evidence>
<keyword evidence="3" id="KW-0012">Acyltransferase</keyword>
<dbReference type="RefSeq" id="WP_014429807.1">
    <property type="nucleotide sequence ID" value="NC_017075.1"/>
</dbReference>
<protein>
    <submittedName>
        <fullName evidence="3">Putative acyltransferase</fullName>
    </submittedName>
</protein>
<keyword evidence="1" id="KW-1133">Transmembrane helix</keyword>
<keyword evidence="3" id="KW-0808">Transferase</keyword>
<sequence length="295" mass="33478">MSSLRGVFNALAVGLNTVAVFSLMMPPALLKLVFRGGPVRQACDRLLNALAGRWVGNNNAWIAASSRARWDVQGVDGLDRRGWYLVSCNHQSWVDILVLQRVFHGRIPFLKFFLKAELIWVPVIGLAWWALDFPFLKRGKGRNSRESDLKSAREACEKFKRIPTSVISFFEGTRYTQAKHDEMGSPYRHLLKPKIGSLGVALATMGEQFQALLDVTIVYRSGAPTFWDLLCGRVGDIAVRVRELEIPTELVEQADHMLDRSYRRRLTAWVEQQWAEKDRLIDELLGQPEAIRDAA</sequence>
<dbReference type="KEGG" id="rge:RGE_36110"/>
<dbReference type="PANTHER" id="PTHR10983:SF16">
    <property type="entry name" value="LYSOCARDIOLIPIN ACYLTRANSFERASE 1"/>
    <property type="match status" value="1"/>
</dbReference>
<dbReference type="CDD" id="cd07990">
    <property type="entry name" value="LPLAT_LCLAT1-like"/>
    <property type="match status" value="1"/>
</dbReference>
<keyword evidence="1" id="KW-0812">Transmembrane</keyword>
<dbReference type="EMBL" id="AP012320">
    <property type="protein sequence ID" value="BAL96950.1"/>
    <property type="molecule type" value="Genomic_DNA"/>
</dbReference>
<feature type="domain" description="Phospholipid/glycerol acyltransferase" evidence="2">
    <location>
        <begin position="84"/>
        <end position="220"/>
    </location>
</feature>
<reference evidence="3 4" key="1">
    <citation type="journal article" date="2012" name="J. Bacteriol.">
        <title>Complete genome sequence of phototrophic betaproteobacterium Rubrivivax gelatinosus IL144.</title>
        <authorList>
            <person name="Nagashima S."/>
            <person name="Kamimura A."/>
            <person name="Shimizu T."/>
            <person name="Nakamura-isaki S."/>
            <person name="Aono E."/>
            <person name="Sakamoto K."/>
            <person name="Ichikawa N."/>
            <person name="Nakazawa H."/>
            <person name="Sekine M."/>
            <person name="Yamazaki S."/>
            <person name="Fujita N."/>
            <person name="Shimada K."/>
            <person name="Hanada S."/>
            <person name="Nagashima K.V.P."/>
        </authorList>
    </citation>
    <scope>NUCLEOTIDE SEQUENCE [LARGE SCALE GENOMIC DNA]</scope>
    <source>
        <strain evidence="4">NBRC 100245 / IL144</strain>
    </source>
</reference>
<dbReference type="HOGENOM" id="CLU_054727_0_0_4"/>
<dbReference type="GO" id="GO:0016746">
    <property type="term" value="F:acyltransferase activity"/>
    <property type="evidence" value="ECO:0007669"/>
    <property type="project" value="UniProtKB-KW"/>
</dbReference>
<dbReference type="PATRIC" id="fig|983917.3.peg.3532"/>
<dbReference type="SMART" id="SM00563">
    <property type="entry name" value="PlsC"/>
    <property type="match status" value="1"/>
</dbReference>
<organism evidence="3 4">
    <name type="scientific">Rubrivivax gelatinosus (strain NBRC 100245 / IL144)</name>
    <dbReference type="NCBI Taxonomy" id="983917"/>
    <lineage>
        <taxon>Bacteria</taxon>
        <taxon>Pseudomonadati</taxon>
        <taxon>Pseudomonadota</taxon>
        <taxon>Betaproteobacteria</taxon>
        <taxon>Burkholderiales</taxon>
        <taxon>Sphaerotilaceae</taxon>
        <taxon>Rubrivivax</taxon>
    </lineage>
</organism>
<evidence type="ECO:0000313" key="3">
    <source>
        <dbReference type="EMBL" id="BAL96950.1"/>
    </source>
</evidence>
<keyword evidence="1" id="KW-0472">Membrane</keyword>
<dbReference type="InterPro" id="IPR002123">
    <property type="entry name" value="Plipid/glycerol_acylTrfase"/>
</dbReference>
<name>I0HVB3_RUBGI</name>
<dbReference type="Proteomes" id="UP000007883">
    <property type="component" value="Chromosome"/>
</dbReference>
<evidence type="ECO:0000256" key="1">
    <source>
        <dbReference type="SAM" id="Phobius"/>
    </source>
</evidence>
<dbReference type="STRING" id="983917.RGE_36110"/>